<keyword evidence="7" id="KW-1185">Reference proteome</keyword>
<evidence type="ECO:0000313" key="8">
    <source>
        <dbReference type="Proteomes" id="UP000449193"/>
    </source>
</evidence>
<keyword evidence="2 3" id="KW-0067">ATP-binding</keyword>
<accession>A0A0D8J1X1</accession>
<dbReference type="GO" id="GO:0031250">
    <property type="term" value="C:anaerobic ribonucleoside-triphosphate reductase complex"/>
    <property type="evidence" value="ECO:0007669"/>
    <property type="project" value="TreeGrafter"/>
</dbReference>
<evidence type="ECO:0000313" key="7">
    <source>
        <dbReference type="Proteomes" id="UP000032483"/>
    </source>
</evidence>
<dbReference type="EMBL" id="WMZR01000006">
    <property type="protein sequence ID" value="MTS51193.1"/>
    <property type="molecule type" value="Genomic_DNA"/>
</dbReference>
<dbReference type="AlphaFoldDB" id="A0A0D8J1X1"/>
<dbReference type="GO" id="GO:0009265">
    <property type="term" value="P:2'-deoxyribonucleotide biosynthetic process"/>
    <property type="evidence" value="ECO:0007669"/>
    <property type="project" value="TreeGrafter"/>
</dbReference>
<dbReference type="Pfam" id="PF13597">
    <property type="entry name" value="NRDD"/>
    <property type="match status" value="1"/>
</dbReference>
<dbReference type="EC" id="1.17.4.2" evidence="6"/>
<dbReference type="GO" id="GO:0008998">
    <property type="term" value="F:ribonucleoside-triphosphate reductase (thioredoxin) activity"/>
    <property type="evidence" value="ECO:0007669"/>
    <property type="project" value="UniProtKB-EC"/>
</dbReference>
<protein>
    <submittedName>
        <fullName evidence="6">Anaerobic ribonucleoside triphosphate reductase</fullName>
        <ecNumber evidence="6">1.17.4.2</ecNumber>
    </submittedName>
    <submittedName>
        <fullName evidence="5">Ribonucleoside-triphosphate reductase</fullName>
    </submittedName>
</protein>
<dbReference type="InterPro" id="IPR012833">
    <property type="entry name" value="NrdD"/>
</dbReference>
<dbReference type="Proteomes" id="UP000449193">
    <property type="component" value="Unassembled WGS sequence"/>
</dbReference>
<proteinExistence type="predicted"/>
<reference evidence="5" key="1">
    <citation type="submission" date="2015-02" db="EMBL/GenBank/DDBJ databases">
        <title>A novel member of the family Ruminococcaceae isolated from human feces.</title>
        <authorList>
            <person name="Shkoporov A.N."/>
            <person name="Chaplin A.V."/>
            <person name="Motuzova O.V."/>
            <person name="Kafarskaia L.I."/>
            <person name="Khokhlova E.V."/>
            <person name="Efimov B.A."/>
        </authorList>
    </citation>
    <scope>NUCLEOTIDE SEQUENCE [LARGE SCALE GENOMIC DNA]</scope>
    <source>
        <strain evidence="5">585-1</strain>
    </source>
</reference>
<dbReference type="InterPro" id="IPR005144">
    <property type="entry name" value="ATP-cone_dom"/>
</dbReference>
<dbReference type="NCBIfam" id="NF005497">
    <property type="entry name" value="PRK07111.1"/>
    <property type="match status" value="1"/>
</dbReference>
<comment type="caution">
    <text evidence="5">The sequence shown here is derived from an EMBL/GenBank/DDBJ whole genome shotgun (WGS) entry which is preliminary data.</text>
</comment>
<dbReference type="PANTHER" id="PTHR21075">
    <property type="entry name" value="ANAEROBIC RIBONUCLEOSIDE-TRIPHOSPHATE REDUCTASE"/>
    <property type="match status" value="1"/>
</dbReference>
<evidence type="ECO:0000259" key="4">
    <source>
        <dbReference type="PROSITE" id="PS51161"/>
    </source>
</evidence>
<dbReference type="EMBL" id="JXXK01000003">
    <property type="protein sequence ID" value="KJF40980.1"/>
    <property type="molecule type" value="Genomic_DNA"/>
</dbReference>
<evidence type="ECO:0000256" key="1">
    <source>
        <dbReference type="ARBA" id="ARBA00022741"/>
    </source>
</evidence>
<dbReference type="Pfam" id="PF03477">
    <property type="entry name" value="ATP-cone"/>
    <property type="match status" value="1"/>
</dbReference>
<evidence type="ECO:0000256" key="3">
    <source>
        <dbReference type="PROSITE-ProRule" id="PRU00492"/>
    </source>
</evidence>
<dbReference type="PROSITE" id="PS51161">
    <property type="entry name" value="ATP_CONE"/>
    <property type="match status" value="1"/>
</dbReference>
<dbReference type="SUPFAM" id="SSF51998">
    <property type="entry name" value="PFL-like glycyl radical enzymes"/>
    <property type="match status" value="1"/>
</dbReference>
<dbReference type="Gene3D" id="3.20.70.20">
    <property type="match status" value="1"/>
</dbReference>
<dbReference type="RefSeq" id="WP_009321787.1">
    <property type="nucleotide sequence ID" value="NZ_CATXDA010000032.1"/>
</dbReference>
<dbReference type="GO" id="GO:0005524">
    <property type="term" value="F:ATP binding"/>
    <property type="evidence" value="ECO:0007669"/>
    <property type="project" value="UniProtKB-UniRule"/>
</dbReference>
<organism evidence="5 7">
    <name type="scientific">Ruthenibacterium lactatiformans</name>
    <dbReference type="NCBI Taxonomy" id="1550024"/>
    <lineage>
        <taxon>Bacteria</taxon>
        <taxon>Bacillati</taxon>
        <taxon>Bacillota</taxon>
        <taxon>Clostridia</taxon>
        <taxon>Eubacteriales</taxon>
        <taxon>Oscillospiraceae</taxon>
        <taxon>Ruthenibacterium</taxon>
    </lineage>
</organism>
<name>A0A0D8J1X1_9FIRM</name>
<dbReference type="CDD" id="cd01675">
    <property type="entry name" value="RNR_III"/>
    <property type="match status" value="1"/>
</dbReference>
<evidence type="ECO:0000313" key="5">
    <source>
        <dbReference type="EMBL" id="KJF40980.1"/>
    </source>
</evidence>
<gene>
    <name evidence="6" type="ORF">GMD52_06545</name>
    <name evidence="5" type="ORF">TQ39_04000</name>
</gene>
<dbReference type="GeneID" id="42855798"/>
<feature type="domain" description="ATP-cone" evidence="4">
    <location>
        <begin position="3"/>
        <end position="95"/>
    </location>
</feature>
<keyword evidence="6" id="KW-0560">Oxidoreductase</keyword>
<evidence type="ECO:0000256" key="2">
    <source>
        <dbReference type="ARBA" id="ARBA00022840"/>
    </source>
</evidence>
<dbReference type="GO" id="GO:0006260">
    <property type="term" value="P:DNA replication"/>
    <property type="evidence" value="ECO:0007669"/>
    <property type="project" value="InterPro"/>
</dbReference>
<reference evidence="6 8" key="2">
    <citation type="journal article" date="2019" name="Nat. Med.">
        <title>A library of human gut bacterial isolates paired with longitudinal multiomics data enables mechanistic microbiome research.</title>
        <authorList>
            <person name="Poyet M."/>
            <person name="Groussin M."/>
            <person name="Gibbons S.M."/>
            <person name="Avila-Pacheco J."/>
            <person name="Jiang X."/>
            <person name="Kearney S.M."/>
            <person name="Perrotta A.R."/>
            <person name="Berdy B."/>
            <person name="Zhao S."/>
            <person name="Lieberman T.D."/>
            <person name="Swanson P.K."/>
            <person name="Smith M."/>
            <person name="Roesemann S."/>
            <person name="Alexander J.E."/>
            <person name="Rich S.A."/>
            <person name="Livny J."/>
            <person name="Vlamakis H."/>
            <person name="Clish C."/>
            <person name="Bullock K."/>
            <person name="Deik A."/>
            <person name="Scott J."/>
            <person name="Pierce K.A."/>
            <person name="Xavier R.J."/>
            <person name="Alm E.J."/>
        </authorList>
    </citation>
    <scope>NUCLEOTIDE SEQUENCE [LARGE SCALE GENOMIC DNA]</scope>
    <source>
        <strain evidence="6 8">BIOML-A7</strain>
    </source>
</reference>
<evidence type="ECO:0000313" key="6">
    <source>
        <dbReference type="EMBL" id="MTS51193.1"/>
    </source>
</evidence>
<sequence length="759" mass="84702">MIKSIIKRDGRVVLYDEGKIASAILKAMEAAQEGDASQAAAVANAVEAALEERCGAQPPQIEQIQDEVESQLMQMGFDNAAKKYILYRASRTRVREMNTRLMKVFDELTHADATASDMKRSNANIDGDTPMGTMLQYGSEAAKDYYDKYLLTPEQSRAHREGWIHIHDFDFYALTTTCCQIDLLKLFKGGFSTGHGFLREPNDIQSYSALACIAIQSNQNDQHGGQSIVNFDYGLAPGVAKTYKKQYAVNIFKSLELLAPEAGVTLQQVKDTLRAIEAEQGLRPQLATDMDYLRAETEALTPLVGGDIAKKAQAFALKETEKETEKATYQAMEALIHNLNTMHSRAGAQTPFSSINYGTDISPEGRMVMRNVLLATDAGLGHGETPIFPIQIFRVKEGVNYNPGDPNYDLFQLSCKVSAKRLFPNFSFIDSPFNLQYYKPGHPETEVSYMGCRTRVMGNVYDPSQEIANGRGNLSFTSINLPRLAIESHGDEALFYEKLKDMMELVIGQLDDRFAIQSKKRVYNFPFLMGQGVWLDSEKLGPSDEVGEVLKHGTLSIGFIGLAETLISLYGHHHGESDAMQEKGLAIVQYMRRYLDARSERTHMNYSLLATPAEGLSGRFVRMDKKRYGLIPGVTDKDYYTNSFHIPVYYNISAYEKIRKEAPYHALTNAGHISYVELDGDTANNLEAFESIVRCMHDCGIGYGSINHPVDRDPICGYVGVIGEVCPRCGRREGEAVSPERIKELRKLYPGTFTYCGCE</sequence>
<dbReference type="Proteomes" id="UP000032483">
    <property type="component" value="Unassembled WGS sequence"/>
</dbReference>
<dbReference type="PATRIC" id="fig|1550024.3.peg.896"/>
<dbReference type="NCBIfam" id="TIGR02487">
    <property type="entry name" value="NrdD"/>
    <property type="match status" value="1"/>
</dbReference>
<dbReference type="PANTHER" id="PTHR21075:SF0">
    <property type="entry name" value="ANAEROBIC RIBONUCLEOSIDE-TRIPHOSPHATE REDUCTASE"/>
    <property type="match status" value="1"/>
</dbReference>
<keyword evidence="1 3" id="KW-0547">Nucleotide-binding</keyword>
<dbReference type="GO" id="GO:0004748">
    <property type="term" value="F:ribonucleoside-diphosphate reductase activity, thioredoxin disulfide as acceptor"/>
    <property type="evidence" value="ECO:0007669"/>
    <property type="project" value="TreeGrafter"/>
</dbReference>